<accession>A0ABP7K0L9</accession>
<keyword evidence="1" id="KW-0812">Transmembrane</keyword>
<organism evidence="2 3">
    <name type="scientific">Celeribacter arenosi</name>
    <dbReference type="NCBI Taxonomy" id="792649"/>
    <lineage>
        <taxon>Bacteria</taxon>
        <taxon>Pseudomonadati</taxon>
        <taxon>Pseudomonadota</taxon>
        <taxon>Alphaproteobacteria</taxon>
        <taxon>Rhodobacterales</taxon>
        <taxon>Roseobacteraceae</taxon>
        <taxon>Celeribacter</taxon>
    </lineage>
</organism>
<comment type="caution">
    <text evidence="2">The sequence shown here is derived from an EMBL/GenBank/DDBJ whole genome shotgun (WGS) entry which is preliminary data.</text>
</comment>
<evidence type="ECO:0000256" key="1">
    <source>
        <dbReference type="SAM" id="Phobius"/>
    </source>
</evidence>
<gene>
    <name evidence="2" type="ORF">GCM10022404_10340</name>
</gene>
<reference evidence="3" key="1">
    <citation type="journal article" date="2019" name="Int. J. Syst. Evol. Microbiol.">
        <title>The Global Catalogue of Microorganisms (GCM) 10K type strain sequencing project: providing services to taxonomists for standard genome sequencing and annotation.</title>
        <authorList>
            <consortium name="The Broad Institute Genomics Platform"/>
            <consortium name="The Broad Institute Genome Sequencing Center for Infectious Disease"/>
            <person name="Wu L."/>
            <person name="Ma J."/>
        </authorList>
    </citation>
    <scope>NUCLEOTIDE SEQUENCE [LARGE SCALE GENOMIC DNA]</scope>
    <source>
        <strain evidence="3">JCM 17190</strain>
    </source>
</reference>
<dbReference type="EMBL" id="BAABDF010000005">
    <property type="protein sequence ID" value="GAA3861602.1"/>
    <property type="molecule type" value="Genomic_DNA"/>
</dbReference>
<dbReference type="Pfam" id="PF05437">
    <property type="entry name" value="AzlD"/>
    <property type="match status" value="1"/>
</dbReference>
<dbReference type="Proteomes" id="UP001399917">
    <property type="component" value="Unassembled WGS sequence"/>
</dbReference>
<evidence type="ECO:0000313" key="3">
    <source>
        <dbReference type="Proteomes" id="UP001399917"/>
    </source>
</evidence>
<evidence type="ECO:0000313" key="2">
    <source>
        <dbReference type="EMBL" id="GAA3861602.1"/>
    </source>
</evidence>
<feature type="transmembrane region" description="Helical" evidence="1">
    <location>
        <begin position="40"/>
        <end position="58"/>
    </location>
</feature>
<feature type="transmembrane region" description="Helical" evidence="1">
    <location>
        <begin position="70"/>
        <end position="103"/>
    </location>
</feature>
<sequence>MTHPDVWTIIIGLGIGTYLIRLSFIGLVGDRDMPPWLLRMLRYTPVAILPGLVTPMLIGQGATELEPSRLAAAVVTVAVGLVTRNVFYAIIAGMGLFVILGALGV</sequence>
<dbReference type="RefSeq" id="WP_344844456.1">
    <property type="nucleotide sequence ID" value="NZ_BAABDF010000005.1"/>
</dbReference>
<keyword evidence="1" id="KW-0472">Membrane</keyword>
<keyword evidence="1" id="KW-1133">Transmembrane helix</keyword>
<name>A0ABP7K0L9_9RHOB</name>
<feature type="transmembrane region" description="Helical" evidence="1">
    <location>
        <begin position="6"/>
        <end position="28"/>
    </location>
</feature>
<proteinExistence type="predicted"/>
<protein>
    <submittedName>
        <fullName evidence="2">AzlD domain-containing protein</fullName>
    </submittedName>
</protein>
<dbReference type="InterPro" id="IPR008407">
    <property type="entry name" value="Brnchd-chn_aa_trnsp_AzlD"/>
</dbReference>
<keyword evidence="3" id="KW-1185">Reference proteome</keyword>